<comment type="caution">
    <text evidence="1">The sequence shown here is derived from an EMBL/GenBank/DDBJ whole genome shotgun (WGS) entry which is preliminary data.</text>
</comment>
<dbReference type="EMBL" id="QZFU01000028">
    <property type="protein sequence ID" value="RJO72541.1"/>
    <property type="molecule type" value="Genomic_DNA"/>
</dbReference>
<keyword evidence="2" id="KW-1185">Reference proteome</keyword>
<dbReference type="Proteomes" id="UP000266677">
    <property type="component" value="Unassembled WGS sequence"/>
</dbReference>
<accession>A0A3A4KGI6</accession>
<evidence type="ECO:0000313" key="2">
    <source>
        <dbReference type="Proteomes" id="UP000266677"/>
    </source>
</evidence>
<evidence type="ECO:0000313" key="1">
    <source>
        <dbReference type="EMBL" id="RJO72541.1"/>
    </source>
</evidence>
<gene>
    <name evidence="1" type="ORF">D5S18_22485</name>
</gene>
<name>A0A3A4KGI6_9NOCA</name>
<organism evidence="1 2">
    <name type="scientific">Nocardia panacis</name>
    <dbReference type="NCBI Taxonomy" id="2340916"/>
    <lineage>
        <taxon>Bacteria</taxon>
        <taxon>Bacillati</taxon>
        <taxon>Actinomycetota</taxon>
        <taxon>Actinomycetes</taxon>
        <taxon>Mycobacteriales</taxon>
        <taxon>Nocardiaceae</taxon>
        <taxon>Nocardia</taxon>
    </lineage>
</organism>
<dbReference type="AlphaFoldDB" id="A0A3A4KGI6"/>
<evidence type="ECO:0008006" key="3">
    <source>
        <dbReference type="Google" id="ProtNLM"/>
    </source>
</evidence>
<proteinExistence type="predicted"/>
<sequence>MVLPEGIDEAEVADFVEGAQATKVKEVSARVHFGLTREVSWELGPFHVHYAEEYPCEVRFVQVTGAVQGDIDGATDLLARYLRPVREDDLLRAVDVADSIEQRRACLVRAGIGAPLTFDEPFFRRIADAVCDRDEMIREGGLWAAVYAFWPELRPLVAEMGRSEPAQTLRDQAAAVAATWH</sequence>
<protein>
    <recommendedName>
        <fullName evidence="3">HEAT repeat domain-containing protein</fullName>
    </recommendedName>
</protein>
<reference evidence="1 2" key="1">
    <citation type="submission" date="2018-09" db="EMBL/GenBank/DDBJ databases">
        <title>YIM PH21274 draft genome.</title>
        <authorList>
            <person name="Miao C."/>
        </authorList>
    </citation>
    <scope>NUCLEOTIDE SEQUENCE [LARGE SCALE GENOMIC DNA]</scope>
    <source>
        <strain evidence="1 2">YIM PH 21724</strain>
    </source>
</reference>